<keyword evidence="2" id="KW-0812">Transmembrane</keyword>
<reference evidence="3" key="1">
    <citation type="journal article" date="2020" name="Nature">
        <title>Giant virus diversity and host interactions through global metagenomics.</title>
        <authorList>
            <person name="Schulz F."/>
            <person name="Roux S."/>
            <person name="Paez-Espino D."/>
            <person name="Jungbluth S."/>
            <person name="Walsh D.A."/>
            <person name="Denef V.J."/>
            <person name="McMahon K.D."/>
            <person name="Konstantinidis K.T."/>
            <person name="Eloe-Fadrosh E.A."/>
            <person name="Kyrpides N.C."/>
            <person name="Woyke T."/>
        </authorList>
    </citation>
    <scope>NUCLEOTIDE SEQUENCE</scope>
    <source>
        <strain evidence="3">GVMAG-S-3300011013-78</strain>
    </source>
</reference>
<accession>A0A6C0KHW2</accession>
<evidence type="ECO:0000313" key="3">
    <source>
        <dbReference type="EMBL" id="QHU16387.1"/>
    </source>
</evidence>
<evidence type="ECO:0000256" key="2">
    <source>
        <dbReference type="SAM" id="Phobius"/>
    </source>
</evidence>
<organism evidence="3">
    <name type="scientific">viral metagenome</name>
    <dbReference type="NCBI Taxonomy" id="1070528"/>
    <lineage>
        <taxon>unclassified sequences</taxon>
        <taxon>metagenomes</taxon>
        <taxon>organismal metagenomes</taxon>
    </lineage>
</organism>
<sequence>MDFSEFCRCPETNMSQYFIIPLSVFLGFVFVSYFVVDRKSRSQDTDEVEEKEEEEDEYEIKYPYKSAVHMDQDLNKLKYSMTVDYTPRGVVIMLWNQEDNAFLYWADNDIPYTYLQTVSRKYVTLYNCRDVYIKSETYDKAQETNKQTNEDEQTNEQTNDEQTNKQTNDEQTNKQTNDEQTNKQTNDEEETKEEEKKSVFVQMKKYNIKPKVSDDDEKTNKFIKKGKLQDYKPFPLEDEGDRDIEFVSYSQFAKNAKDL</sequence>
<dbReference type="AlphaFoldDB" id="A0A6C0KHW2"/>
<keyword evidence="2" id="KW-1133">Transmembrane helix</keyword>
<dbReference type="EMBL" id="MN740881">
    <property type="protein sequence ID" value="QHU16387.1"/>
    <property type="molecule type" value="Genomic_DNA"/>
</dbReference>
<feature type="transmembrane region" description="Helical" evidence="2">
    <location>
        <begin position="18"/>
        <end position="36"/>
    </location>
</feature>
<proteinExistence type="predicted"/>
<feature type="compositionally biased region" description="Polar residues" evidence="1">
    <location>
        <begin position="155"/>
        <end position="166"/>
    </location>
</feature>
<evidence type="ECO:0000256" key="1">
    <source>
        <dbReference type="SAM" id="MobiDB-lite"/>
    </source>
</evidence>
<keyword evidence="2" id="KW-0472">Membrane</keyword>
<feature type="compositionally biased region" description="Basic and acidic residues" evidence="1">
    <location>
        <begin position="167"/>
        <end position="181"/>
    </location>
</feature>
<feature type="region of interest" description="Disordered" evidence="1">
    <location>
        <begin position="140"/>
        <end position="200"/>
    </location>
</feature>
<name>A0A6C0KHW2_9ZZZZ</name>
<protein>
    <submittedName>
        <fullName evidence="3">Uncharacterized protein</fullName>
    </submittedName>
</protein>